<proteinExistence type="predicted"/>
<keyword evidence="1" id="KW-0732">Signal</keyword>
<evidence type="ECO:0000313" key="5">
    <source>
        <dbReference type="Proteomes" id="UP000255316"/>
    </source>
</evidence>
<keyword evidence="4" id="KW-1185">Reference proteome</keyword>
<evidence type="ECO:0000313" key="3">
    <source>
        <dbReference type="EMBL" id="STX34140.1"/>
    </source>
</evidence>
<sequence>MRNNRITLALSVPLLSLSLNVFSSINPSDLYLKPVTDPVVNIPVNENGSVKYRLTNKGKKAYRLQLSPIQGLIQETGKPKLCGQNIDLPPGKSCLLSFIIDGSEAIPMTKSGPVLCDKGWKSSDEAGYAANTCIQPAMDDRLSLNFVTPPKVTLSIKVDGEEKTTAKTNKMGCFASRKGCALTLFQNSSTQKSITLTNTSQERGKDIQAYGLPEGVTQDASQCKELMPNSSCTIYFKSGSTRTLSKAVEIKGTNTINSSITMQVLDIGDPYAGGIVACMNGGLQNLIAASVNNSHDMGWGSTKIRTFATSSRDGQRNTKKIISALGNNDDIPYAAQLCDDYEVDSEGNSPCKTGTCYSNWFLPAENQLYCLYDNAPWIAQFPQGDYWSSTEVADEKMSTAFAMLMISRAAGSATSYFKDNLESIRCVSIFNP</sequence>
<feature type="signal peptide" evidence="1">
    <location>
        <begin position="1"/>
        <end position="23"/>
    </location>
</feature>
<dbReference type="EMBL" id="LNXX01000045">
    <property type="protein sequence ID" value="KTC82709.1"/>
    <property type="molecule type" value="Genomic_DNA"/>
</dbReference>
<evidence type="ECO:0000256" key="1">
    <source>
        <dbReference type="SAM" id="SignalP"/>
    </source>
</evidence>
<feature type="chain" id="PRO_5016730338" evidence="1">
    <location>
        <begin position="24"/>
        <end position="432"/>
    </location>
</feature>
<protein>
    <submittedName>
        <fullName evidence="2 3">Protein with a bacterial immunoglobulin-like domain</fullName>
    </submittedName>
</protein>
<dbReference type="OrthoDB" id="5410062at2"/>
<reference evidence="3 5" key="2">
    <citation type="submission" date="2018-06" db="EMBL/GenBank/DDBJ databases">
        <authorList>
            <consortium name="Pathogen Informatics"/>
            <person name="Doyle S."/>
        </authorList>
    </citation>
    <scope>NUCLEOTIDE SEQUENCE [LARGE SCALE GENOMIC DNA]</scope>
    <source>
        <strain evidence="3 5">NCTC12438</strain>
    </source>
</reference>
<reference evidence="2 4" key="1">
    <citation type="submission" date="2015-11" db="EMBL/GenBank/DDBJ databases">
        <title>Genomic analysis of 38 Legionella species identifies large and diverse effector repertoires.</title>
        <authorList>
            <person name="Burstein D."/>
            <person name="Amaro F."/>
            <person name="Zusman T."/>
            <person name="Lifshitz Z."/>
            <person name="Cohen O."/>
            <person name="Gilbert J.A."/>
            <person name="Pupko T."/>
            <person name="Shuman H.A."/>
            <person name="Segal G."/>
        </authorList>
    </citation>
    <scope>NUCLEOTIDE SEQUENCE [LARGE SCALE GENOMIC DNA]</scope>
    <source>
        <strain evidence="2 4">CDC#72-OH-14</strain>
    </source>
</reference>
<evidence type="ECO:0000313" key="4">
    <source>
        <dbReference type="Proteomes" id="UP000054854"/>
    </source>
</evidence>
<dbReference type="EMBL" id="UGNX01000001">
    <property type="protein sequence ID" value="STX34140.1"/>
    <property type="molecule type" value="Genomic_DNA"/>
</dbReference>
<dbReference type="AlphaFoldDB" id="A0A378IGU0"/>
<organism evidence="3 5">
    <name type="scientific">Legionella cincinnatiensis</name>
    <dbReference type="NCBI Taxonomy" id="28085"/>
    <lineage>
        <taxon>Bacteria</taxon>
        <taxon>Pseudomonadati</taxon>
        <taxon>Pseudomonadota</taxon>
        <taxon>Gammaproteobacteria</taxon>
        <taxon>Legionellales</taxon>
        <taxon>Legionellaceae</taxon>
        <taxon>Legionella</taxon>
    </lineage>
</organism>
<gene>
    <name evidence="2" type="ORF">Lcin_2738</name>
    <name evidence="3" type="ORF">NCTC12438_00733</name>
</gene>
<accession>A0A378IGU0</accession>
<dbReference type="Proteomes" id="UP000054854">
    <property type="component" value="Unassembled WGS sequence"/>
</dbReference>
<evidence type="ECO:0000313" key="2">
    <source>
        <dbReference type="EMBL" id="KTC82709.1"/>
    </source>
</evidence>
<dbReference type="Proteomes" id="UP000255316">
    <property type="component" value="Unassembled WGS sequence"/>
</dbReference>
<dbReference type="RefSeq" id="WP_058465871.1">
    <property type="nucleotide sequence ID" value="NZ_CAAAHQ010000035.1"/>
</dbReference>
<name>A0A378IGU0_9GAMM</name>